<dbReference type="InterPro" id="IPR025295">
    <property type="entry name" value="eCIS_core_dom"/>
</dbReference>
<feature type="region of interest" description="Disordered" evidence="1">
    <location>
        <begin position="396"/>
        <end position="419"/>
    </location>
</feature>
<feature type="region of interest" description="Disordered" evidence="1">
    <location>
        <begin position="1"/>
        <end position="22"/>
    </location>
</feature>
<gene>
    <name evidence="4" type="ORF">D7X96_14260</name>
</gene>
<evidence type="ECO:0000259" key="3">
    <source>
        <dbReference type="Pfam" id="PF15523"/>
    </source>
</evidence>
<feature type="compositionally biased region" description="Polar residues" evidence="1">
    <location>
        <begin position="398"/>
        <end position="408"/>
    </location>
</feature>
<dbReference type="OrthoDB" id="5400814at2"/>
<dbReference type="EMBL" id="RAWM01000031">
    <property type="protein sequence ID" value="RKH69619.1"/>
    <property type="molecule type" value="Genomic_DNA"/>
</dbReference>
<accession>A0A3A8QLH1</accession>
<sequence length="525" mass="56293">MASRLRVHAASSRDPVAPASSSRAQLILQRKCGECEEEDRQRLSRQAEPGGYAGRTLAPPLVNDVIATPGKGLTQADRAFFEPRFGFNFERVRIHDDSRADASARAVAAKAYTVGEHIVFRRGAYLPESTTGVRLLAHELAHVVQQSQGGVVRPQASQSGLAIVSADDPSEREADQHADTVLGSKAVREVHQLPRAPNAGSVALQRRVVCDEHDGCWEEEENMSRAAPDLMSLGPNMSRASPGTPLPSPTSGVAESLPGAPLAASMLSPTSIGPPPRPPPFRILPEVPGTPIRPPTLVRPPPLVPVEPLPPVRPSVPVGPGGGVGLGARIISGAGSVARVAGPIGAFLGVLLWPSSTAAPWQDTLNPVTRAPWRSQEEYEQFWRLPPEERQRLIRAGQATSSSTSVQVAPQAAPRRNPNQTCEDAVLDQLQAEKDRICNSIPGESCSPSKVSPKRLARRPCSEIRRRIQAVEECLRIRQRIQDECFGGQPDQAHQDVMNQLQAGLQACRALAAVNCAPGHPMANL</sequence>
<protein>
    <submittedName>
        <fullName evidence="4">DUF4157 domain-containing protein</fullName>
    </submittedName>
</protein>
<organism evidence="4 5">
    <name type="scientific">Corallococcus interemptor</name>
    <dbReference type="NCBI Taxonomy" id="2316720"/>
    <lineage>
        <taxon>Bacteria</taxon>
        <taxon>Pseudomonadati</taxon>
        <taxon>Myxococcota</taxon>
        <taxon>Myxococcia</taxon>
        <taxon>Myxococcales</taxon>
        <taxon>Cystobacterineae</taxon>
        <taxon>Myxococcaceae</taxon>
        <taxon>Corallococcus</taxon>
    </lineage>
</organism>
<keyword evidence="5" id="KW-1185">Reference proteome</keyword>
<dbReference type="Pfam" id="PF13699">
    <property type="entry name" value="eCIS_core"/>
    <property type="match status" value="1"/>
</dbReference>
<reference evidence="5" key="1">
    <citation type="submission" date="2018-09" db="EMBL/GenBank/DDBJ databases">
        <authorList>
            <person name="Livingstone P.G."/>
            <person name="Whitworth D.E."/>
        </authorList>
    </citation>
    <scope>NUCLEOTIDE SEQUENCE [LARGE SCALE GENOMIC DNA]</scope>
    <source>
        <strain evidence="5">AB047A</strain>
    </source>
</reference>
<dbReference type="InterPro" id="IPR029118">
    <property type="entry name" value="Ntox16"/>
</dbReference>
<evidence type="ECO:0000313" key="4">
    <source>
        <dbReference type="EMBL" id="RKH69619.1"/>
    </source>
</evidence>
<name>A0A3A8QLH1_9BACT</name>
<evidence type="ECO:0000259" key="2">
    <source>
        <dbReference type="Pfam" id="PF13699"/>
    </source>
</evidence>
<comment type="caution">
    <text evidence="4">The sequence shown here is derived from an EMBL/GenBank/DDBJ whole genome shotgun (WGS) entry which is preliminary data.</text>
</comment>
<feature type="region of interest" description="Disordered" evidence="1">
    <location>
        <begin position="235"/>
        <end position="254"/>
    </location>
</feature>
<feature type="domain" description="eCIS core" evidence="2">
    <location>
        <begin position="74"/>
        <end position="149"/>
    </location>
</feature>
<proteinExistence type="predicted"/>
<evidence type="ECO:0000313" key="5">
    <source>
        <dbReference type="Proteomes" id="UP000282656"/>
    </source>
</evidence>
<feature type="domain" description="Novel toxin 16" evidence="3">
    <location>
        <begin position="422"/>
        <end position="509"/>
    </location>
</feature>
<dbReference type="AlphaFoldDB" id="A0A3A8QLH1"/>
<dbReference type="Proteomes" id="UP000282656">
    <property type="component" value="Unassembled WGS sequence"/>
</dbReference>
<evidence type="ECO:0000256" key="1">
    <source>
        <dbReference type="SAM" id="MobiDB-lite"/>
    </source>
</evidence>
<dbReference type="Pfam" id="PF15523">
    <property type="entry name" value="Ntox16"/>
    <property type="match status" value="1"/>
</dbReference>